<evidence type="ECO:0000313" key="6">
    <source>
        <dbReference type="EMBL" id="TXL76757.1"/>
    </source>
</evidence>
<dbReference type="Proteomes" id="UP000321638">
    <property type="component" value="Unassembled WGS sequence"/>
</dbReference>
<comment type="caution">
    <text evidence="6">The sequence shown here is derived from an EMBL/GenBank/DDBJ whole genome shotgun (WGS) entry which is preliminary data.</text>
</comment>
<keyword evidence="2 5" id="KW-0812">Transmembrane</keyword>
<dbReference type="EMBL" id="VDUZ01000010">
    <property type="protein sequence ID" value="TXL76757.1"/>
    <property type="molecule type" value="Genomic_DNA"/>
</dbReference>
<feature type="transmembrane region" description="Helical" evidence="5">
    <location>
        <begin position="345"/>
        <end position="362"/>
    </location>
</feature>
<evidence type="ECO:0000256" key="3">
    <source>
        <dbReference type="ARBA" id="ARBA00022989"/>
    </source>
</evidence>
<sequence length="531" mass="56214">MALACTIACTPAGWHCWKAALTLETHREGICLADAAGVETIEARSAAPASAESAAADRRRIAVNFLAVSLSSGLAVLIGILTTAYSRRMLGPVVIGQVNWNAAVLAHVGLIANPGLQIVGQRDIAADRTRTATLASLILSLQAVLAVVAYGVVVLIAVVNPRGAQVSLLLLLQGVTLLAGAGSVAWVLQAHERMVAPSIASLVISLLQIPVLIAIIHGPEDVFAFVLYTVPFVVALTAYNFWYINRHGVLRLGALRWRLAGARRLLAEAWPLALSQGAVLLIYNCGAIILGFTHDDAEVGLYTTAYKLMMVSTVISGAMLTAYFPVLARARGGPPGEAARVAREFMTLLAWMGLPVAALGWACGRHVNDLMFGSDFVRGGPYFEWLCLNIGLVFVNIGIGTPLLAWGYQKLHFKITAIAGIANLALNLILIPSHGGWGAIAATLAAELMALVMILVMRQRLDIGRHPIVSVVAPPLLCAAAVALAIVMLPPALDRYWWAELALGTVVLGGCVLVFERRIATAALSLLKRAA</sequence>
<dbReference type="AlphaFoldDB" id="A0A5C8PP69"/>
<gene>
    <name evidence="6" type="ORF">FHP25_11240</name>
</gene>
<dbReference type="InterPro" id="IPR052556">
    <property type="entry name" value="PolySynth_Transporter"/>
</dbReference>
<protein>
    <submittedName>
        <fullName evidence="6">Flippase</fullName>
    </submittedName>
</protein>
<evidence type="ECO:0000256" key="5">
    <source>
        <dbReference type="SAM" id="Phobius"/>
    </source>
</evidence>
<dbReference type="InterPro" id="IPR002797">
    <property type="entry name" value="Polysacc_synth"/>
</dbReference>
<accession>A0A5C8PP69</accession>
<feature type="transmembrane region" description="Helical" evidence="5">
    <location>
        <begin position="304"/>
        <end position="324"/>
    </location>
</feature>
<evidence type="ECO:0000256" key="2">
    <source>
        <dbReference type="ARBA" id="ARBA00022692"/>
    </source>
</evidence>
<reference evidence="6 7" key="1">
    <citation type="submission" date="2019-06" db="EMBL/GenBank/DDBJ databases">
        <title>New taxonomy in bacterial strain CC-CFT640, isolated from vineyard.</title>
        <authorList>
            <person name="Lin S.-Y."/>
            <person name="Tsai C.-F."/>
            <person name="Young C.-C."/>
        </authorList>
    </citation>
    <scope>NUCLEOTIDE SEQUENCE [LARGE SCALE GENOMIC DNA]</scope>
    <source>
        <strain evidence="6 7">CC-CFT640</strain>
    </source>
</reference>
<feature type="transmembrane region" description="Helical" evidence="5">
    <location>
        <begin position="132"/>
        <end position="159"/>
    </location>
</feature>
<evidence type="ECO:0000256" key="4">
    <source>
        <dbReference type="ARBA" id="ARBA00023136"/>
    </source>
</evidence>
<feature type="transmembrane region" description="Helical" evidence="5">
    <location>
        <begin position="98"/>
        <end position="120"/>
    </location>
</feature>
<keyword evidence="7" id="KW-1185">Reference proteome</keyword>
<feature type="transmembrane region" description="Helical" evidence="5">
    <location>
        <begin position="61"/>
        <end position="86"/>
    </location>
</feature>
<feature type="transmembrane region" description="Helical" evidence="5">
    <location>
        <begin position="382"/>
        <end position="404"/>
    </location>
</feature>
<dbReference type="OrthoDB" id="5240734at2"/>
<feature type="transmembrane region" description="Helical" evidence="5">
    <location>
        <begin position="265"/>
        <end position="292"/>
    </location>
</feature>
<keyword evidence="4 5" id="KW-0472">Membrane</keyword>
<comment type="subcellular location">
    <subcellularLocation>
        <location evidence="1">Membrane</location>
        <topology evidence="1">Multi-pass membrane protein</topology>
    </subcellularLocation>
</comment>
<name>A0A5C8PP69_9HYPH</name>
<dbReference type="PANTHER" id="PTHR43424:SF1">
    <property type="entry name" value="LOCUS PUTATIVE PROTEIN 1-RELATED"/>
    <property type="match status" value="1"/>
</dbReference>
<dbReference type="GO" id="GO:0016020">
    <property type="term" value="C:membrane"/>
    <property type="evidence" value="ECO:0007669"/>
    <property type="project" value="UniProtKB-SubCell"/>
</dbReference>
<feature type="transmembrane region" description="Helical" evidence="5">
    <location>
        <begin position="437"/>
        <end position="456"/>
    </location>
</feature>
<feature type="transmembrane region" description="Helical" evidence="5">
    <location>
        <begin position="411"/>
        <end position="431"/>
    </location>
</feature>
<dbReference type="CDD" id="cd13128">
    <property type="entry name" value="MATE_Wzx_like"/>
    <property type="match status" value="1"/>
</dbReference>
<feature type="transmembrane region" description="Helical" evidence="5">
    <location>
        <begin position="165"/>
        <end position="188"/>
    </location>
</feature>
<feature type="transmembrane region" description="Helical" evidence="5">
    <location>
        <begin position="195"/>
        <end position="216"/>
    </location>
</feature>
<dbReference type="Pfam" id="PF01943">
    <property type="entry name" value="Polysacc_synt"/>
    <property type="match status" value="1"/>
</dbReference>
<dbReference type="PANTHER" id="PTHR43424">
    <property type="entry name" value="LOCUS PUTATIVE PROTEIN 1-RELATED"/>
    <property type="match status" value="1"/>
</dbReference>
<feature type="transmembrane region" description="Helical" evidence="5">
    <location>
        <begin position="468"/>
        <end position="490"/>
    </location>
</feature>
<feature type="transmembrane region" description="Helical" evidence="5">
    <location>
        <begin position="496"/>
        <end position="515"/>
    </location>
</feature>
<keyword evidence="3 5" id="KW-1133">Transmembrane helix</keyword>
<feature type="transmembrane region" description="Helical" evidence="5">
    <location>
        <begin position="222"/>
        <end position="244"/>
    </location>
</feature>
<evidence type="ECO:0000256" key="1">
    <source>
        <dbReference type="ARBA" id="ARBA00004141"/>
    </source>
</evidence>
<proteinExistence type="predicted"/>
<organism evidence="6 7">
    <name type="scientific">Vineibacter terrae</name>
    <dbReference type="NCBI Taxonomy" id="2586908"/>
    <lineage>
        <taxon>Bacteria</taxon>
        <taxon>Pseudomonadati</taxon>
        <taxon>Pseudomonadota</taxon>
        <taxon>Alphaproteobacteria</taxon>
        <taxon>Hyphomicrobiales</taxon>
        <taxon>Vineibacter</taxon>
    </lineage>
</organism>
<evidence type="ECO:0000313" key="7">
    <source>
        <dbReference type="Proteomes" id="UP000321638"/>
    </source>
</evidence>